<comment type="caution">
    <text evidence="2">The sequence shown here is derived from an EMBL/GenBank/DDBJ whole genome shotgun (WGS) entry which is preliminary data.</text>
</comment>
<evidence type="ECO:0000313" key="2">
    <source>
        <dbReference type="EMBL" id="KAJ3427799.1"/>
    </source>
</evidence>
<dbReference type="InterPro" id="IPR008942">
    <property type="entry name" value="ENTH_VHS"/>
</dbReference>
<dbReference type="Proteomes" id="UP001146793">
    <property type="component" value="Unassembled WGS sequence"/>
</dbReference>
<gene>
    <name evidence="2" type="ORF">M0812_25428</name>
</gene>
<dbReference type="SUPFAM" id="SSF48464">
    <property type="entry name" value="ENTH/VHS domain"/>
    <property type="match status" value="1"/>
</dbReference>
<dbReference type="GO" id="GO:0035091">
    <property type="term" value="F:phosphatidylinositol binding"/>
    <property type="evidence" value="ECO:0007669"/>
    <property type="project" value="InterPro"/>
</dbReference>
<dbReference type="InterPro" id="IPR002014">
    <property type="entry name" value="VHS_dom"/>
</dbReference>
<dbReference type="Gene3D" id="1.25.40.90">
    <property type="match status" value="1"/>
</dbReference>
<accession>A0AAV7YEC2</accession>
<sequence length="139" mass="16570">MARLSKKDQKIRYFSLQLLDASVKHVDDLSLFVDDEKFLNFLNKKLVTTKRSQETDYILIMIRSWAKNYASMNILSLYNQLKKKGNHFFLLKHKNQHNQNKLIEASPYHRNFNEKKSFFVLSGFFASPANKKERHTSRR</sequence>
<name>A0AAV7YEC2_9EUKA</name>
<reference evidence="2" key="1">
    <citation type="submission" date="2022-08" db="EMBL/GenBank/DDBJ databases">
        <title>Novel sulphate-reducing endosymbionts in the free-living metamonad Anaeramoeba.</title>
        <authorList>
            <person name="Jerlstrom-Hultqvist J."/>
            <person name="Cepicka I."/>
            <person name="Gallot-Lavallee L."/>
            <person name="Salas-Leiva D."/>
            <person name="Curtis B.A."/>
            <person name="Zahonova K."/>
            <person name="Pipaliya S."/>
            <person name="Dacks J."/>
            <person name="Roger A.J."/>
        </authorList>
    </citation>
    <scope>NUCLEOTIDE SEQUENCE</scope>
    <source>
        <strain evidence="2">Busselton2</strain>
    </source>
</reference>
<evidence type="ECO:0000259" key="1">
    <source>
        <dbReference type="PROSITE" id="PS50179"/>
    </source>
</evidence>
<dbReference type="GO" id="GO:0043130">
    <property type="term" value="F:ubiquitin binding"/>
    <property type="evidence" value="ECO:0007669"/>
    <property type="project" value="InterPro"/>
</dbReference>
<dbReference type="AlphaFoldDB" id="A0AAV7YEC2"/>
<protein>
    <recommendedName>
        <fullName evidence="1">VHS domain-containing protein</fullName>
    </recommendedName>
</protein>
<organism evidence="2 3">
    <name type="scientific">Anaeramoeba flamelloides</name>
    <dbReference type="NCBI Taxonomy" id="1746091"/>
    <lineage>
        <taxon>Eukaryota</taxon>
        <taxon>Metamonada</taxon>
        <taxon>Anaeramoebidae</taxon>
        <taxon>Anaeramoeba</taxon>
    </lineage>
</organism>
<proteinExistence type="predicted"/>
<dbReference type="PROSITE" id="PS50179">
    <property type="entry name" value="VHS"/>
    <property type="match status" value="1"/>
</dbReference>
<feature type="domain" description="VHS" evidence="1">
    <location>
        <begin position="1"/>
        <end position="89"/>
    </location>
</feature>
<evidence type="ECO:0000313" key="3">
    <source>
        <dbReference type="Proteomes" id="UP001146793"/>
    </source>
</evidence>
<dbReference type="EMBL" id="JANTQA010000060">
    <property type="protein sequence ID" value="KAJ3427799.1"/>
    <property type="molecule type" value="Genomic_DNA"/>
</dbReference>